<evidence type="ECO:0000313" key="2">
    <source>
        <dbReference type="Proteomes" id="UP000050761"/>
    </source>
</evidence>
<accession>A0A3P8A990</accession>
<dbReference type="InterPro" id="IPR000884">
    <property type="entry name" value="TSP1_rpt"/>
</dbReference>
<dbReference type="AlphaFoldDB" id="A0A183G7S6"/>
<dbReference type="Proteomes" id="UP000050761">
    <property type="component" value="Unassembled WGS sequence"/>
</dbReference>
<dbReference type="Gene3D" id="2.20.100.10">
    <property type="entry name" value="Thrombospondin type-1 (TSP1) repeat"/>
    <property type="match status" value="1"/>
</dbReference>
<evidence type="ECO:0000313" key="3">
    <source>
        <dbReference type="WBParaSite" id="HPBE_0001786401-mRNA-1"/>
    </source>
</evidence>
<name>A0A183G7S6_HELPZ</name>
<dbReference type="InterPro" id="IPR036383">
    <property type="entry name" value="TSP1_rpt_sf"/>
</dbReference>
<gene>
    <name evidence="1" type="ORF">HPBE_LOCUS17863</name>
</gene>
<reference evidence="1 2" key="1">
    <citation type="submission" date="2018-11" db="EMBL/GenBank/DDBJ databases">
        <authorList>
            <consortium name="Pathogen Informatics"/>
        </authorList>
    </citation>
    <scope>NUCLEOTIDE SEQUENCE [LARGE SCALE GENOMIC DNA]</scope>
</reference>
<dbReference type="PROSITE" id="PS50092">
    <property type="entry name" value="TSP1"/>
    <property type="match status" value="1"/>
</dbReference>
<dbReference type="Pfam" id="PF00090">
    <property type="entry name" value="TSP_1"/>
    <property type="match status" value="1"/>
</dbReference>
<dbReference type="WBParaSite" id="HPBE_0001786401-mRNA-1">
    <property type="protein sequence ID" value="HPBE_0001786401-mRNA-1"/>
    <property type="gene ID" value="HPBE_0001786401"/>
</dbReference>
<keyword evidence="2" id="KW-1185">Reference proteome</keyword>
<dbReference type="SUPFAM" id="SSF82895">
    <property type="entry name" value="TSP-1 type 1 repeat"/>
    <property type="match status" value="1"/>
</dbReference>
<protein>
    <submittedName>
        <fullName evidence="3">TSP1_spondin domain-containing protein</fullName>
    </submittedName>
</protein>
<dbReference type="EMBL" id="UZAH01030308">
    <property type="protein sequence ID" value="VDP10072.1"/>
    <property type="molecule type" value="Genomic_DNA"/>
</dbReference>
<proteinExistence type="predicted"/>
<sequence length="135" mass="14826">MGYTAEEEPCDFLRSTTTGVMNEVQIPSIKSGSDAVFSADDEKKLEEDIQKALKPGGALRASQDEVSLSSAVANTEKARDQVDCGHLTAGFPSIPLSAFVIFFFQCEWTRWSQWSMCTVSCGTGERVRKRRCTCG</sequence>
<organism evidence="2 3">
    <name type="scientific">Heligmosomoides polygyrus</name>
    <name type="common">Parasitic roundworm</name>
    <dbReference type="NCBI Taxonomy" id="6339"/>
    <lineage>
        <taxon>Eukaryota</taxon>
        <taxon>Metazoa</taxon>
        <taxon>Ecdysozoa</taxon>
        <taxon>Nematoda</taxon>
        <taxon>Chromadorea</taxon>
        <taxon>Rhabditida</taxon>
        <taxon>Rhabditina</taxon>
        <taxon>Rhabditomorpha</taxon>
        <taxon>Strongyloidea</taxon>
        <taxon>Heligmosomidae</taxon>
        <taxon>Heligmosomoides</taxon>
    </lineage>
</organism>
<evidence type="ECO:0000313" key="1">
    <source>
        <dbReference type="EMBL" id="VDP10072.1"/>
    </source>
</evidence>
<dbReference type="OrthoDB" id="6273859at2759"/>
<accession>A0A183G7S6</accession>
<reference evidence="3" key="2">
    <citation type="submission" date="2019-09" db="UniProtKB">
        <authorList>
            <consortium name="WormBaseParasite"/>
        </authorList>
    </citation>
    <scope>IDENTIFICATION</scope>
</reference>